<keyword evidence="5 14" id="KW-0548">Nucleotidyltransferase</keyword>
<name>A0A9W7XPP5_9FUNG</name>
<dbReference type="EC" id="2.7.7.14" evidence="10"/>
<dbReference type="EMBL" id="JANBOH010000019">
    <property type="protein sequence ID" value="KAJ1647824.1"/>
    <property type="molecule type" value="Genomic_DNA"/>
</dbReference>
<dbReference type="InterPro" id="IPR041723">
    <property type="entry name" value="CCT"/>
</dbReference>
<feature type="domain" description="Cytidyltransferase-like" evidence="13">
    <location>
        <begin position="219"/>
        <end position="348"/>
    </location>
</feature>
<evidence type="ECO:0000256" key="10">
    <source>
        <dbReference type="ARBA" id="ARBA00024221"/>
    </source>
</evidence>
<dbReference type="AlphaFoldDB" id="A0A9W7XPP5"/>
<evidence type="ECO:0000256" key="11">
    <source>
        <dbReference type="ARBA" id="ARBA00031473"/>
    </source>
</evidence>
<gene>
    <name evidence="14" type="primary">MUQ1</name>
    <name evidence="14" type="ORF">LPJ64_000858</name>
</gene>
<dbReference type="CDD" id="cd02173">
    <property type="entry name" value="ECT"/>
    <property type="match status" value="1"/>
</dbReference>
<organism evidence="14 15">
    <name type="scientific">Coemansia asiatica</name>
    <dbReference type="NCBI Taxonomy" id="1052880"/>
    <lineage>
        <taxon>Eukaryota</taxon>
        <taxon>Fungi</taxon>
        <taxon>Fungi incertae sedis</taxon>
        <taxon>Zoopagomycota</taxon>
        <taxon>Kickxellomycotina</taxon>
        <taxon>Kickxellomycetes</taxon>
        <taxon>Kickxellales</taxon>
        <taxon>Kickxellaceae</taxon>
        <taxon>Coemansia</taxon>
    </lineage>
</organism>
<evidence type="ECO:0000313" key="15">
    <source>
        <dbReference type="Proteomes" id="UP001145021"/>
    </source>
</evidence>
<dbReference type="Gene3D" id="3.40.50.620">
    <property type="entry name" value="HUPs"/>
    <property type="match status" value="2"/>
</dbReference>
<proteinExistence type="inferred from homology"/>
<dbReference type="GO" id="GO:0006646">
    <property type="term" value="P:phosphatidylethanolamine biosynthetic process"/>
    <property type="evidence" value="ECO:0007669"/>
    <property type="project" value="InterPro"/>
</dbReference>
<dbReference type="PANTHER" id="PTHR45780">
    <property type="entry name" value="ETHANOLAMINE-PHOSPHATE CYTIDYLYLTRANSFERASE"/>
    <property type="match status" value="1"/>
</dbReference>
<evidence type="ECO:0000256" key="2">
    <source>
        <dbReference type="ARBA" id="ARBA00010101"/>
    </source>
</evidence>
<dbReference type="SUPFAM" id="SSF52374">
    <property type="entry name" value="Nucleotidylyl transferase"/>
    <property type="match status" value="2"/>
</dbReference>
<keyword evidence="4 14" id="KW-0808">Transferase</keyword>
<evidence type="ECO:0000256" key="3">
    <source>
        <dbReference type="ARBA" id="ARBA00022516"/>
    </source>
</evidence>
<dbReference type="CDD" id="cd02174">
    <property type="entry name" value="CCT"/>
    <property type="match status" value="1"/>
</dbReference>
<keyword evidence="6" id="KW-0443">Lipid metabolism</keyword>
<feature type="domain" description="Cytidyltransferase-like" evidence="13">
    <location>
        <begin position="23"/>
        <end position="146"/>
    </location>
</feature>
<dbReference type="Proteomes" id="UP001145021">
    <property type="component" value="Unassembled WGS sequence"/>
</dbReference>
<dbReference type="NCBIfam" id="TIGR00125">
    <property type="entry name" value="cyt_tran_rel"/>
    <property type="match status" value="2"/>
</dbReference>
<evidence type="ECO:0000256" key="5">
    <source>
        <dbReference type="ARBA" id="ARBA00022695"/>
    </source>
</evidence>
<dbReference type="GO" id="GO:0004306">
    <property type="term" value="F:ethanolamine-phosphate cytidylyltransferase activity"/>
    <property type="evidence" value="ECO:0007669"/>
    <property type="project" value="UniProtKB-EC"/>
</dbReference>
<keyword evidence="7" id="KW-0594">Phospholipid biosynthesis</keyword>
<accession>A0A9W7XPP5</accession>
<evidence type="ECO:0000313" key="14">
    <source>
        <dbReference type="EMBL" id="KAJ1647824.1"/>
    </source>
</evidence>
<comment type="pathway">
    <text evidence="1">Lipid metabolism.</text>
</comment>
<reference evidence="14" key="1">
    <citation type="submission" date="2022-07" db="EMBL/GenBank/DDBJ databases">
        <title>Phylogenomic reconstructions and comparative analyses of Kickxellomycotina fungi.</title>
        <authorList>
            <person name="Reynolds N.K."/>
            <person name="Stajich J.E."/>
            <person name="Barry K."/>
            <person name="Grigoriev I.V."/>
            <person name="Crous P."/>
            <person name="Smith M.E."/>
        </authorList>
    </citation>
    <scope>NUCLEOTIDE SEQUENCE</scope>
    <source>
        <strain evidence="14">NBRC 105413</strain>
    </source>
</reference>
<dbReference type="Pfam" id="PF01467">
    <property type="entry name" value="CTP_transf_like"/>
    <property type="match status" value="2"/>
</dbReference>
<evidence type="ECO:0000256" key="1">
    <source>
        <dbReference type="ARBA" id="ARBA00005189"/>
    </source>
</evidence>
<evidence type="ECO:0000256" key="7">
    <source>
        <dbReference type="ARBA" id="ARBA00023209"/>
    </source>
</evidence>
<keyword evidence="8" id="KW-1208">Phospholipid metabolism</keyword>
<evidence type="ECO:0000256" key="8">
    <source>
        <dbReference type="ARBA" id="ARBA00023264"/>
    </source>
</evidence>
<dbReference type="InterPro" id="IPR044608">
    <property type="entry name" value="Ect1/PCYT2"/>
</dbReference>
<comment type="pathway">
    <text evidence="9">Phospholipid metabolism; phosphatidylethanolamine biosynthesis; phosphatidylethanolamine from ethanolamine: step 2/3.</text>
</comment>
<evidence type="ECO:0000259" key="13">
    <source>
        <dbReference type="Pfam" id="PF01467"/>
    </source>
</evidence>
<sequence>MTDNSITTFSATSTGRRPVRVWVDGCFDMMHFGHANALRQARAMGDYLVVGVHSDAEIERNKGPCVMKEDERYAAVAACKWADEVVKDAPYVTTLEILDKYNIDFVVHGDDITTAADGTDCYQLVKDAGRYKECKRTVGISTTELVGRMLLLTRDHHIRGSRAVRSPIQGVDEAVVANFSQGSLPAGALTGIAHYLSTSKKIVQFSSGREPKTGDKVVYVDGAFDLFHTGHIEFFKRARELGDYLLVGVHDDQTVNAVKGGNFPVMNLQERVLGVLQCRYVDEVIIGAPYSVTKDVLEDVYHVDVVVHGASDQPLDIDGKDPYDLPKKLNIYREVEHPRLDLTTTAIIERIIANRHVYIERQARKAKKAIAEAEAELREKELKAALHI</sequence>
<comment type="similarity">
    <text evidence="2">Belongs to the cytidylyltransferase family.</text>
</comment>
<keyword evidence="15" id="KW-1185">Reference proteome</keyword>
<dbReference type="GO" id="GO:0005737">
    <property type="term" value="C:cytoplasm"/>
    <property type="evidence" value="ECO:0007669"/>
    <property type="project" value="TreeGrafter"/>
</dbReference>
<keyword evidence="3" id="KW-0444">Lipid biosynthesis</keyword>
<dbReference type="PANTHER" id="PTHR45780:SF2">
    <property type="entry name" value="ETHANOLAMINE-PHOSPHATE CYTIDYLYLTRANSFERASE"/>
    <property type="match status" value="1"/>
</dbReference>
<evidence type="ECO:0000256" key="9">
    <source>
        <dbReference type="ARBA" id="ARBA00024191"/>
    </source>
</evidence>
<dbReference type="InterPro" id="IPR014729">
    <property type="entry name" value="Rossmann-like_a/b/a_fold"/>
</dbReference>
<dbReference type="InterPro" id="IPR004821">
    <property type="entry name" value="Cyt_trans-like"/>
</dbReference>
<protein>
    <recommendedName>
        <fullName evidence="10">ethanolamine-phosphate cytidylyltransferase</fullName>
        <ecNumber evidence="10">2.7.7.14</ecNumber>
    </recommendedName>
    <alternativeName>
        <fullName evidence="11">CTP:phosphoethanolamine cytidylyltransferase</fullName>
    </alternativeName>
</protein>
<evidence type="ECO:0000256" key="4">
    <source>
        <dbReference type="ARBA" id="ARBA00022679"/>
    </source>
</evidence>
<evidence type="ECO:0000256" key="6">
    <source>
        <dbReference type="ARBA" id="ARBA00023098"/>
    </source>
</evidence>
<feature type="coiled-coil region" evidence="12">
    <location>
        <begin position="356"/>
        <end position="383"/>
    </location>
</feature>
<keyword evidence="12" id="KW-0175">Coiled coil</keyword>
<evidence type="ECO:0000256" key="12">
    <source>
        <dbReference type="SAM" id="Coils"/>
    </source>
</evidence>
<comment type="caution">
    <text evidence="14">The sequence shown here is derived from an EMBL/GenBank/DDBJ whole genome shotgun (WGS) entry which is preliminary data.</text>
</comment>